<dbReference type="InterPro" id="IPR042098">
    <property type="entry name" value="TauD-like_sf"/>
</dbReference>
<dbReference type="SUPFAM" id="SSF51197">
    <property type="entry name" value="Clavaminate synthase-like"/>
    <property type="match status" value="1"/>
</dbReference>
<protein>
    <submittedName>
        <fullName evidence="7">TauD/TfdA family dioxygenase</fullName>
    </submittedName>
</protein>
<dbReference type="InterPro" id="IPR051323">
    <property type="entry name" value="AtsK-like"/>
</dbReference>
<feature type="domain" description="TauD/TfdA-like" evidence="6">
    <location>
        <begin position="7"/>
        <end position="275"/>
    </location>
</feature>
<dbReference type="GO" id="GO:0005737">
    <property type="term" value="C:cytoplasm"/>
    <property type="evidence" value="ECO:0007669"/>
    <property type="project" value="TreeGrafter"/>
</dbReference>
<comment type="similarity">
    <text evidence="1">Belongs to the TfdA dioxygenase family.</text>
</comment>
<proteinExistence type="inferred from homology"/>
<dbReference type="Proteomes" id="UP000567293">
    <property type="component" value="Unassembled WGS sequence"/>
</dbReference>
<evidence type="ECO:0000256" key="1">
    <source>
        <dbReference type="ARBA" id="ARBA00005896"/>
    </source>
</evidence>
<dbReference type="GO" id="GO:0006790">
    <property type="term" value="P:sulfur compound metabolic process"/>
    <property type="evidence" value="ECO:0007669"/>
    <property type="project" value="TreeGrafter"/>
</dbReference>
<dbReference type="PANTHER" id="PTHR30468:SF1">
    <property type="entry name" value="ALPHA-KETOGLUTARATE-DEPENDENT SULFONATE DIOXYGENASE"/>
    <property type="match status" value="1"/>
</dbReference>
<dbReference type="GO" id="GO:0046872">
    <property type="term" value="F:metal ion binding"/>
    <property type="evidence" value="ECO:0007669"/>
    <property type="project" value="UniProtKB-KW"/>
</dbReference>
<reference evidence="7" key="1">
    <citation type="submission" date="2020-06" db="EMBL/GenBank/DDBJ databases">
        <title>Legume-microbial interactions unlock mineral nutrients during tropical forest succession.</title>
        <authorList>
            <person name="Epihov D.Z."/>
        </authorList>
    </citation>
    <scope>NUCLEOTIDE SEQUENCE [LARGE SCALE GENOMIC DNA]</scope>
    <source>
        <strain evidence="7">Pan2503</strain>
    </source>
</reference>
<dbReference type="GO" id="GO:0000908">
    <property type="term" value="F:taurine dioxygenase activity"/>
    <property type="evidence" value="ECO:0007669"/>
    <property type="project" value="TreeGrafter"/>
</dbReference>
<sequence length="280" mass="31745">MTSSPQLRPLGELLGTEALGIDLSRPLDEATFAWIGRVFAEHPVLVFRDQNLGAAELAAFGRRFGSPRMHALVKYRHAEYPEVSWLTNVEDDGKVDWYGVKRATDWHTDSTYEADPPILAILHAKEIPSSKGGTMFADMRAAYDALPKTMKDRLSTLVGLHGRSTGPAGEKLYGDDKGETEKVYHEMQRPAVIEHPVTGRPILFVNPMHTHGFIGMTREEAWPLIEELAEHATQDLFVYYHHWRVGDVLMWDELATMHRGAGDYRPDERRVMLRTIVYAH</sequence>
<organism evidence="7 8">
    <name type="scientific">Candidatus Acidiferrum panamense</name>
    <dbReference type="NCBI Taxonomy" id="2741543"/>
    <lineage>
        <taxon>Bacteria</taxon>
        <taxon>Pseudomonadati</taxon>
        <taxon>Acidobacteriota</taxon>
        <taxon>Terriglobia</taxon>
        <taxon>Candidatus Acidiferrales</taxon>
        <taxon>Candidatus Acidiferrum</taxon>
    </lineage>
</organism>
<evidence type="ECO:0000313" key="7">
    <source>
        <dbReference type="EMBL" id="MBA0088118.1"/>
    </source>
</evidence>
<dbReference type="InterPro" id="IPR003819">
    <property type="entry name" value="TauD/TfdA-like"/>
</dbReference>
<evidence type="ECO:0000256" key="2">
    <source>
        <dbReference type="ARBA" id="ARBA00022723"/>
    </source>
</evidence>
<dbReference type="EMBL" id="JACDQQ010002350">
    <property type="protein sequence ID" value="MBA0088118.1"/>
    <property type="molecule type" value="Genomic_DNA"/>
</dbReference>
<gene>
    <name evidence="7" type="ORF">HRJ53_24300</name>
</gene>
<dbReference type="Gene3D" id="3.60.130.10">
    <property type="entry name" value="Clavaminate synthase-like"/>
    <property type="match status" value="1"/>
</dbReference>
<evidence type="ECO:0000256" key="3">
    <source>
        <dbReference type="ARBA" id="ARBA00022964"/>
    </source>
</evidence>
<keyword evidence="3 7" id="KW-0223">Dioxygenase</keyword>
<keyword evidence="8" id="KW-1185">Reference proteome</keyword>
<keyword evidence="2" id="KW-0479">Metal-binding</keyword>
<evidence type="ECO:0000256" key="4">
    <source>
        <dbReference type="ARBA" id="ARBA00023002"/>
    </source>
</evidence>
<keyword evidence="4" id="KW-0560">Oxidoreductase</keyword>
<comment type="caution">
    <text evidence="7">The sequence shown here is derived from an EMBL/GenBank/DDBJ whole genome shotgun (WGS) entry which is preliminary data.</text>
</comment>
<evidence type="ECO:0000259" key="6">
    <source>
        <dbReference type="Pfam" id="PF02668"/>
    </source>
</evidence>
<evidence type="ECO:0000256" key="5">
    <source>
        <dbReference type="ARBA" id="ARBA00023004"/>
    </source>
</evidence>
<keyword evidence="5" id="KW-0408">Iron</keyword>
<accession>A0A7V8NVC4</accession>
<evidence type="ECO:0000313" key="8">
    <source>
        <dbReference type="Proteomes" id="UP000567293"/>
    </source>
</evidence>
<dbReference type="PANTHER" id="PTHR30468">
    <property type="entry name" value="ALPHA-KETOGLUTARATE-DEPENDENT SULFONATE DIOXYGENASE"/>
    <property type="match status" value="1"/>
</dbReference>
<dbReference type="Pfam" id="PF02668">
    <property type="entry name" value="TauD"/>
    <property type="match status" value="1"/>
</dbReference>
<name>A0A7V8NVC4_9BACT</name>
<dbReference type="AlphaFoldDB" id="A0A7V8NVC4"/>